<feature type="domain" description="Mur ligase C-terminal" evidence="16">
    <location>
        <begin position="316"/>
        <end position="451"/>
    </location>
</feature>
<dbReference type="Gene3D" id="3.90.190.20">
    <property type="entry name" value="Mur ligase, C-terminal domain"/>
    <property type="match status" value="1"/>
</dbReference>
<evidence type="ECO:0000256" key="12">
    <source>
        <dbReference type="ARBA" id="ARBA00023316"/>
    </source>
</evidence>
<evidence type="ECO:0000256" key="13">
    <source>
        <dbReference type="ARBA" id="ARBA00047833"/>
    </source>
</evidence>
<dbReference type="GO" id="GO:0005737">
    <property type="term" value="C:cytoplasm"/>
    <property type="evidence" value="ECO:0007669"/>
    <property type="project" value="UniProtKB-SubCell"/>
</dbReference>
<dbReference type="InterPro" id="IPR036565">
    <property type="entry name" value="Mur-like_cat_sf"/>
</dbReference>
<keyword evidence="10 14" id="KW-0573">Peptidoglycan synthesis</keyword>
<dbReference type="NCBIfam" id="TIGR01082">
    <property type="entry name" value="murC"/>
    <property type="match status" value="1"/>
</dbReference>
<evidence type="ECO:0000256" key="10">
    <source>
        <dbReference type="ARBA" id="ARBA00022984"/>
    </source>
</evidence>
<evidence type="ECO:0000256" key="3">
    <source>
        <dbReference type="ARBA" id="ARBA00012211"/>
    </source>
</evidence>
<feature type="binding site" evidence="14">
    <location>
        <begin position="112"/>
        <end position="118"/>
    </location>
    <ligand>
        <name>ATP</name>
        <dbReference type="ChEBI" id="CHEBI:30616"/>
    </ligand>
</feature>
<evidence type="ECO:0000256" key="5">
    <source>
        <dbReference type="ARBA" id="ARBA00022598"/>
    </source>
</evidence>
<evidence type="ECO:0000256" key="2">
    <source>
        <dbReference type="ARBA" id="ARBA00004752"/>
    </source>
</evidence>
<evidence type="ECO:0000256" key="6">
    <source>
        <dbReference type="ARBA" id="ARBA00022618"/>
    </source>
</evidence>
<dbReference type="SUPFAM" id="SSF53623">
    <property type="entry name" value="MurD-like peptide ligases, catalytic domain"/>
    <property type="match status" value="1"/>
</dbReference>
<feature type="domain" description="Mur ligase N-terminal catalytic" evidence="15">
    <location>
        <begin position="7"/>
        <end position="105"/>
    </location>
</feature>
<keyword evidence="12 14" id="KW-0961">Cell wall biogenesis/degradation</keyword>
<keyword evidence="5 14" id="KW-0436">Ligase</keyword>
<name>A0A923M7N3_9BURK</name>
<organism evidence="18 19">
    <name type="scientific">Ramlibacter albus</name>
    <dbReference type="NCBI Taxonomy" id="2079448"/>
    <lineage>
        <taxon>Bacteria</taxon>
        <taxon>Pseudomonadati</taxon>
        <taxon>Pseudomonadota</taxon>
        <taxon>Betaproteobacteria</taxon>
        <taxon>Burkholderiales</taxon>
        <taxon>Comamonadaceae</taxon>
        <taxon>Ramlibacter</taxon>
    </lineage>
</organism>
<dbReference type="GO" id="GO:0008360">
    <property type="term" value="P:regulation of cell shape"/>
    <property type="evidence" value="ECO:0007669"/>
    <property type="project" value="UniProtKB-KW"/>
</dbReference>
<evidence type="ECO:0000256" key="14">
    <source>
        <dbReference type="HAMAP-Rule" id="MF_00046"/>
    </source>
</evidence>
<dbReference type="InterPro" id="IPR005758">
    <property type="entry name" value="UDP-N-AcMur_Ala_ligase_MurC"/>
</dbReference>
<evidence type="ECO:0000256" key="9">
    <source>
        <dbReference type="ARBA" id="ARBA00022960"/>
    </source>
</evidence>
<dbReference type="GO" id="GO:0071555">
    <property type="term" value="P:cell wall organization"/>
    <property type="evidence" value="ECO:0007669"/>
    <property type="project" value="UniProtKB-KW"/>
</dbReference>
<dbReference type="Pfam" id="PF02875">
    <property type="entry name" value="Mur_ligase_C"/>
    <property type="match status" value="1"/>
</dbReference>
<dbReference type="Pfam" id="PF01225">
    <property type="entry name" value="Mur_ligase"/>
    <property type="match status" value="1"/>
</dbReference>
<dbReference type="FunFam" id="3.40.1190.10:FF:000001">
    <property type="entry name" value="UDP-N-acetylmuramate--L-alanine ligase"/>
    <property type="match status" value="1"/>
</dbReference>
<dbReference type="RefSeq" id="WP_187081961.1">
    <property type="nucleotide sequence ID" value="NZ_JACORU010000004.1"/>
</dbReference>
<comment type="function">
    <text evidence="14">Cell wall formation.</text>
</comment>
<dbReference type="Pfam" id="PF08245">
    <property type="entry name" value="Mur_ligase_M"/>
    <property type="match status" value="1"/>
</dbReference>
<comment type="subcellular location">
    <subcellularLocation>
        <location evidence="1 14">Cytoplasm</location>
    </subcellularLocation>
</comment>
<dbReference type="GO" id="GO:0051301">
    <property type="term" value="P:cell division"/>
    <property type="evidence" value="ECO:0007669"/>
    <property type="project" value="UniProtKB-KW"/>
</dbReference>
<dbReference type="GO" id="GO:0009252">
    <property type="term" value="P:peptidoglycan biosynthetic process"/>
    <property type="evidence" value="ECO:0007669"/>
    <property type="project" value="UniProtKB-UniRule"/>
</dbReference>
<dbReference type="AlphaFoldDB" id="A0A923M7N3"/>
<evidence type="ECO:0000256" key="11">
    <source>
        <dbReference type="ARBA" id="ARBA00023306"/>
    </source>
</evidence>
<keyword evidence="11 14" id="KW-0131">Cell cycle</keyword>
<dbReference type="Proteomes" id="UP000596827">
    <property type="component" value="Unassembled WGS sequence"/>
</dbReference>
<keyword evidence="8 14" id="KW-0067">ATP-binding</keyword>
<comment type="pathway">
    <text evidence="2 14">Cell wall biogenesis; peptidoglycan biosynthesis.</text>
</comment>
<comment type="catalytic activity">
    <reaction evidence="13 14">
        <text>UDP-N-acetyl-alpha-D-muramate + L-alanine + ATP = UDP-N-acetyl-alpha-D-muramoyl-L-alanine + ADP + phosphate + H(+)</text>
        <dbReference type="Rhea" id="RHEA:23372"/>
        <dbReference type="ChEBI" id="CHEBI:15378"/>
        <dbReference type="ChEBI" id="CHEBI:30616"/>
        <dbReference type="ChEBI" id="CHEBI:43474"/>
        <dbReference type="ChEBI" id="CHEBI:57972"/>
        <dbReference type="ChEBI" id="CHEBI:70757"/>
        <dbReference type="ChEBI" id="CHEBI:83898"/>
        <dbReference type="ChEBI" id="CHEBI:456216"/>
        <dbReference type="EC" id="6.3.2.8"/>
    </reaction>
</comment>
<reference evidence="18" key="1">
    <citation type="submission" date="2020-08" db="EMBL/GenBank/DDBJ databases">
        <title>Ramlibacter sp. GTP1 16S ribosomal RNA gene genome sequencing and assembly.</title>
        <authorList>
            <person name="Kang M."/>
        </authorList>
    </citation>
    <scope>NUCLEOTIDE SEQUENCE</scope>
    <source>
        <strain evidence="18">GTP1</strain>
    </source>
</reference>
<keyword evidence="19" id="KW-1185">Reference proteome</keyword>
<dbReference type="GO" id="GO:0008763">
    <property type="term" value="F:UDP-N-acetylmuramate-L-alanine ligase activity"/>
    <property type="evidence" value="ECO:0007669"/>
    <property type="project" value="UniProtKB-UniRule"/>
</dbReference>
<gene>
    <name evidence="14" type="primary">murC</name>
    <name evidence="18" type="ORF">H8R02_13590</name>
</gene>
<dbReference type="PANTHER" id="PTHR43445:SF3">
    <property type="entry name" value="UDP-N-ACETYLMURAMATE--L-ALANINE LIGASE"/>
    <property type="match status" value="1"/>
</dbReference>
<evidence type="ECO:0000256" key="4">
    <source>
        <dbReference type="ARBA" id="ARBA00022490"/>
    </source>
</evidence>
<keyword evidence="9 14" id="KW-0133">Cell shape</keyword>
<dbReference type="InterPro" id="IPR036615">
    <property type="entry name" value="Mur_ligase_C_dom_sf"/>
</dbReference>
<proteinExistence type="inferred from homology"/>
<dbReference type="InterPro" id="IPR050061">
    <property type="entry name" value="MurCDEF_pg_biosynth"/>
</dbReference>
<dbReference type="GO" id="GO:0005524">
    <property type="term" value="F:ATP binding"/>
    <property type="evidence" value="ECO:0007669"/>
    <property type="project" value="UniProtKB-UniRule"/>
</dbReference>
<evidence type="ECO:0000256" key="1">
    <source>
        <dbReference type="ARBA" id="ARBA00004496"/>
    </source>
</evidence>
<keyword evidence="6 14" id="KW-0132">Cell division</keyword>
<dbReference type="Gene3D" id="3.40.50.720">
    <property type="entry name" value="NAD(P)-binding Rossmann-like Domain"/>
    <property type="match status" value="1"/>
</dbReference>
<accession>A0A923M7N3</accession>
<evidence type="ECO:0000256" key="8">
    <source>
        <dbReference type="ARBA" id="ARBA00022840"/>
    </source>
</evidence>
<dbReference type="EC" id="6.3.2.8" evidence="3 14"/>
<keyword evidence="4 14" id="KW-0963">Cytoplasm</keyword>
<dbReference type="SUPFAM" id="SSF51984">
    <property type="entry name" value="MurCD N-terminal domain"/>
    <property type="match status" value="1"/>
</dbReference>
<dbReference type="HAMAP" id="MF_00046">
    <property type="entry name" value="MurC"/>
    <property type="match status" value="1"/>
</dbReference>
<dbReference type="InterPro" id="IPR004101">
    <property type="entry name" value="Mur_ligase_C"/>
</dbReference>
<dbReference type="SUPFAM" id="SSF53244">
    <property type="entry name" value="MurD-like peptide ligases, peptide-binding domain"/>
    <property type="match status" value="1"/>
</dbReference>
<feature type="domain" description="Mur ligase central" evidence="17">
    <location>
        <begin position="110"/>
        <end position="293"/>
    </location>
</feature>
<dbReference type="EMBL" id="JACORU010000004">
    <property type="protein sequence ID" value="MBC5765495.1"/>
    <property type="molecule type" value="Genomic_DNA"/>
</dbReference>
<keyword evidence="7 14" id="KW-0547">Nucleotide-binding</keyword>
<dbReference type="InterPro" id="IPR013221">
    <property type="entry name" value="Mur_ligase_cen"/>
</dbReference>
<evidence type="ECO:0000259" key="17">
    <source>
        <dbReference type="Pfam" id="PF08245"/>
    </source>
</evidence>
<comment type="similarity">
    <text evidence="14">Belongs to the MurCDEF family.</text>
</comment>
<evidence type="ECO:0000259" key="16">
    <source>
        <dbReference type="Pfam" id="PF02875"/>
    </source>
</evidence>
<evidence type="ECO:0000256" key="7">
    <source>
        <dbReference type="ARBA" id="ARBA00022741"/>
    </source>
</evidence>
<sequence length="465" mass="49409">MKHAIKHIHFVGIGGAGMSGIAEVLRNLGYLISGSDLAESATTKRLQSIGIQTFIGHQAANVIGADAVVTSTAVQADNPEVVAARKRKIPIVPRAVMLAELMRLKQGIAIAGTHGKTTTTSLVASVLAEGGLDPTFVIGGRLNSAGANAKLGSGDYIVVEADESDASFLNLMPVMAVVTNIDADHMDTYGHDFNNLKRAFVEFLHRMPFYGTAILCVDDAAVRSIIGDVQCPVTTYGTSEDAQVRALDIRAEGTQMKFRVQRRNGVTLPDLHVTLNLVGMHNVLNALSAIAVAVELNIPDEAVLKALAEFKGVGRRFQSYGELPAKDGGKFTVIEDYGHHPVELAATLSAARGAFPDKRLVVAFQPHRYTRTRDCFEDFVRVLGQADVVLLSEVYAAGEEPIVAADGRSLARALRVAGRVEPHFVPEIAAMPQAIQDIAKGGDVVMCMGAGSIGGVPAKLVEMAK</sequence>
<dbReference type="PANTHER" id="PTHR43445">
    <property type="entry name" value="UDP-N-ACETYLMURAMATE--L-ALANINE LIGASE-RELATED"/>
    <property type="match status" value="1"/>
</dbReference>
<dbReference type="Gene3D" id="3.40.1190.10">
    <property type="entry name" value="Mur-like, catalytic domain"/>
    <property type="match status" value="1"/>
</dbReference>
<evidence type="ECO:0000259" key="15">
    <source>
        <dbReference type="Pfam" id="PF01225"/>
    </source>
</evidence>
<dbReference type="InterPro" id="IPR000713">
    <property type="entry name" value="Mur_ligase_N"/>
</dbReference>
<evidence type="ECO:0000313" key="18">
    <source>
        <dbReference type="EMBL" id="MBC5765495.1"/>
    </source>
</evidence>
<protein>
    <recommendedName>
        <fullName evidence="3 14">UDP-N-acetylmuramate--L-alanine ligase</fullName>
        <ecNumber evidence="3 14">6.3.2.8</ecNumber>
    </recommendedName>
    <alternativeName>
        <fullName evidence="14">UDP-N-acetylmuramoyl-L-alanine synthetase</fullName>
    </alternativeName>
</protein>
<evidence type="ECO:0000313" key="19">
    <source>
        <dbReference type="Proteomes" id="UP000596827"/>
    </source>
</evidence>
<comment type="caution">
    <text evidence="18">The sequence shown here is derived from an EMBL/GenBank/DDBJ whole genome shotgun (WGS) entry which is preliminary data.</text>
</comment>